<dbReference type="Gene3D" id="1.25.40.10">
    <property type="entry name" value="Tetratricopeptide repeat domain"/>
    <property type="match status" value="1"/>
</dbReference>
<evidence type="ECO:0000256" key="3">
    <source>
        <dbReference type="SAM" id="MobiDB-lite"/>
    </source>
</evidence>
<sequence>MSDQGESRQAPRHHAPIIGRRRELDLLLDALGGAVAGRGALILVAGEAGIGKTRLVETLAEAAGELGVSVLWGEAWDAGGAPAYWPWTQALRDLLAERPAEELVRDLGSGAPFVAQIAPDVAGVYPAVEPAPTIDSDAARFAAFDATASFLSAAAARRPIVLVLEDLHAADTASARLLEFVAPRLGRARILVLVTCRLGPTATESEVTAALTNIRKAQRLTLEGLSRDDVEVLAASLAPGVTSARLVERLHRLTDGNPLFVDEVLRLLAARGALDAPNALRLPVPRAMRDTIRRRLEPLAPEVVDTLTTAAVIGPEFRLETLARTLGADREALLRRLDAAVVAGLVEERLGTIGAYRFSHALVRETLHAELSTPDRVACHARVAEALIAIYGDRAEAPLSVLAYHLLQAAPAGDAQRAADYAERAGHQALDAMAYEDAIDLFGQGLTVVEDDPRAPERRGRLLLAKGQAQIGAGLLADGRETLRAAAGAARDRYDPELLARAALAFAPWGLATATSDEEGLIPFLREALDGLPPGDGTLRARVLARLAAALYWTEEAEQRRALAEEALAIARRIGDPTTLAYVLSDAHRATWDPDSPTRALSWVDEVSALADRIGNAELGLAARSWRISLLLELGELADVDREIQTFAEAAQTLHQRRARAQSLLHRCARALLAGRYEEGQRLRTAADAECQDLIEHDPILGMRLGALEFVKREAQGTLAEIGDLVRWFSEAQPSMPVWRCGYLCVLLQAGAEDELRVEYDRLAARGFATLPRDNLWLPALALLTQACAHLGDARGAGELRAMLAPYSGHNVVTPDVAFLGPVDRYLALLAATEGDHDAAARYLVTAGALAREMGARPTTARLALDEARMLATRDAPAARRLAETAAAEADALGLEQLAADARGLAERLATDVPGPESAHAGAGATPTGGTPASAAMAAGAATGDATTNGGTPGRAAPAGGALGGAAPGAPSSLRFRRAGDMWELGPPGATFFVKDTLGLRHLARLLAHPGHDFHALDLARSAAPAATQTSPDEELTVGARGQEDLGSVLDDRAKAEFAERIRDLEETIEQAEGFHDLERASRAREELAALTDALSSAVSRSGRDRRPGSHGERARISVTKAIRTAIGHVEAKDATLGHHLGSCVHTGMHCAYRPGPDAPRWQVEP</sequence>
<feature type="compositionally biased region" description="Basic and acidic residues" evidence="3">
    <location>
        <begin position="1102"/>
        <end position="1115"/>
    </location>
</feature>
<dbReference type="GO" id="GO:0005737">
    <property type="term" value="C:cytoplasm"/>
    <property type="evidence" value="ECO:0007669"/>
    <property type="project" value="TreeGrafter"/>
</dbReference>
<keyword evidence="1" id="KW-0547">Nucleotide-binding</keyword>
<dbReference type="InterPro" id="IPR027417">
    <property type="entry name" value="P-loop_NTPase"/>
</dbReference>
<dbReference type="EMBL" id="JAPDDP010000025">
    <property type="protein sequence ID" value="MDA0181680.1"/>
    <property type="molecule type" value="Genomic_DNA"/>
</dbReference>
<feature type="region of interest" description="Disordered" evidence="3">
    <location>
        <begin position="912"/>
        <end position="969"/>
    </location>
</feature>
<dbReference type="GO" id="GO:0005524">
    <property type="term" value="F:ATP binding"/>
    <property type="evidence" value="ECO:0007669"/>
    <property type="project" value="UniProtKB-KW"/>
</dbReference>
<evidence type="ECO:0000313" key="5">
    <source>
        <dbReference type="EMBL" id="MDA0181680.1"/>
    </source>
</evidence>
<evidence type="ECO:0000259" key="4">
    <source>
        <dbReference type="Pfam" id="PF13191"/>
    </source>
</evidence>
<dbReference type="InterPro" id="IPR041664">
    <property type="entry name" value="AAA_16"/>
</dbReference>
<feature type="compositionally biased region" description="Low complexity" evidence="3">
    <location>
        <begin position="919"/>
        <end position="960"/>
    </location>
</feature>
<organism evidence="5 6">
    <name type="scientific">Solirubrobacter phytolaccae</name>
    <dbReference type="NCBI Taxonomy" id="1404360"/>
    <lineage>
        <taxon>Bacteria</taxon>
        <taxon>Bacillati</taxon>
        <taxon>Actinomycetota</taxon>
        <taxon>Thermoleophilia</taxon>
        <taxon>Solirubrobacterales</taxon>
        <taxon>Solirubrobacteraceae</taxon>
        <taxon>Solirubrobacter</taxon>
    </lineage>
</organism>
<comment type="caution">
    <text evidence="5">The sequence shown here is derived from an EMBL/GenBank/DDBJ whole genome shotgun (WGS) entry which is preliminary data.</text>
</comment>
<proteinExistence type="predicted"/>
<evidence type="ECO:0000313" key="6">
    <source>
        <dbReference type="Proteomes" id="UP001147653"/>
    </source>
</evidence>
<reference evidence="5" key="1">
    <citation type="submission" date="2022-10" db="EMBL/GenBank/DDBJ databases">
        <title>The WGS of Solirubrobacter phytolaccae KCTC 29190.</title>
        <authorList>
            <person name="Jiang Z."/>
        </authorList>
    </citation>
    <scope>NUCLEOTIDE SEQUENCE</scope>
    <source>
        <strain evidence="5">KCTC 29190</strain>
    </source>
</reference>
<evidence type="ECO:0000256" key="1">
    <source>
        <dbReference type="ARBA" id="ARBA00022741"/>
    </source>
</evidence>
<accession>A0A9X3NB45</accession>
<dbReference type="PANTHER" id="PTHR16305">
    <property type="entry name" value="TESTICULAR SOLUBLE ADENYLYL CYCLASE"/>
    <property type="match status" value="1"/>
</dbReference>
<dbReference type="Gene3D" id="3.40.50.300">
    <property type="entry name" value="P-loop containing nucleotide triphosphate hydrolases"/>
    <property type="match status" value="1"/>
</dbReference>
<name>A0A9X3NB45_9ACTN</name>
<gene>
    <name evidence="5" type="ORF">OJ997_15345</name>
</gene>
<keyword evidence="6" id="KW-1185">Reference proteome</keyword>
<dbReference type="PANTHER" id="PTHR16305:SF28">
    <property type="entry name" value="GUANYLATE CYCLASE DOMAIN-CONTAINING PROTEIN"/>
    <property type="match status" value="1"/>
</dbReference>
<protein>
    <submittedName>
        <fullName evidence="5">AAA family ATPase</fullName>
    </submittedName>
</protein>
<feature type="domain" description="Orc1-like AAA ATPase" evidence="4">
    <location>
        <begin position="17"/>
        <end position="192"/>
    </location>
</feature>
<feature type="region of interest" description="Disordered" evidence="3">
    <location>
        <begin position="1095"/>
        <end position="1115"/>
    </location>
</feature>
<dbReference type="GO" id="GO:0004016">
    <property type="term" value="F:adenylate cyclase activity"/>
    <property type="evidence" value="ECO:0007669"/>
    <property type="project" value="TreeGrafter"/>
</dbReference>
<dbReference type="Proteomes" id="UP001147653">
    <property type="component" value="Unassembled WGS sequence"/>
</dbReference>
<dbReference type="SUPFAM" id="SSF52540">
    <property type="entry name" value="P-loop containing nucleoside triphosphate hydrolases"/>
    <property type="match status" value="1"/>
</dbReference>
<dbReference type="AlphaFoldDB" id="A0A9X3NB45"/>
<dbReference type="InterPro" id="IPR011990">
    <property type="entry name" value="TPR-like_helical_dom_sf"/>
</dbReference>
<evidence type="ECO:0000256" key="2">
    <source>
        <dbReference type="ARBA" id="ARBA00022840"/>
    </source>
</evidence>
<dbReference type="Pfam" id="PF13191">
    <property type="entry name" value="AAA_16"/>
    <property type="match status" value="1"/>
</dbReference>
<keyword evidence="2" id="KW-0067">ATP-binding</keyword>